<name>A0AAP0H3A0_9ASTR</name>
<accession>A0AAP0H3A0</accession>
<dbReference type="Proteomes" id="UP001408789">
    <property type="component" value="Unassembled WGS sequence"/>
</dbReference>
<sequence>MDKSWMSSDSVRYHLFAHGFDEKYTVWSFHGEDPPTVEVRCPDESSRPEFDYTKEMLHDAFAYEEKESDALKSLLEECDKPLYEGSEHNALSGLMIFQHLKGQFGWSDTSFDALLGALKTVLPAKNTIPSSMYEAKKMLKGIGLEYEKFHACENDCVLFWNEYRDASECPTCGTSRWKTNTKNVPRKVLWYFPPIPRFRRMFSSPEIAHDLTWHAQGRSNDGKLTHPSDSPSWKLVDNTWKEFGRESRNLRLALSADGINPHKSLSSKHSCWPVTLVTYNLPSYLCMTRKFMMLTLLISGPKQPGNNIDVYLAPLIADLKLLWETGVRTFDAYKKEYFNLRAILLWTINDFPAYGNLSGCVTKGYNACPICSENTCSQWLPKSRKVCFLGHRKFLSPKHPFRKRKKDFNNEQESDVPKKPLSECYVAEEALEFFSAYFKNCNSIGNPQDRVDERIRTGKPLSGATIDVVETKLLDEAHLYVLRNTDIVESYTKQHMLELKDLNPRRDLLTPPAMYPFLKEPDWKLFVAQHSSKHWEEKSKKAQKTRAKNRYNHRLSRKGYSGLIEELVKETGKEEEEIDRATCWKKARQLKSGGFDLDVQKVVDKISSSSALIASGDFVKM</sequence>
<keyword evidence="2" id="KW-1185">Reference proteome</keyword>
<organism evidence="1 2">
    <name type="scientific">Deinandra increscens subsp. villosa</name>
    <dbReference type="NCBI Taxonomy" id="3103831"/>
    <lineage>
        <taxon>Eukaryota</taxon>
        <taxon>Viridiplantae</taxon>
        <taxon>Streptophyta</taxon>
        <taxon>Embryophyta</taxon>
        <taxon>Tracheophyta</taxon>
        <taxon>Spermatophyta</taxon>
        <taxon>Magnoliopsida</taxon>
        <taxon>eudicotyledons</taxon>
        <taxon>Gunneridae</taxon>
        <taxon>Pentapetalae</taxon>
        <taxon>asterids</taxon>
        <taxon>campanulids</taxon>
        <taxon>Asterales</taxon>
        <taxon>Asteraceae</taxon>
        <taxon>Asteroideae</taxon>
        <taxon>Heliantheae alliance</taxon>
        <taxon>Madieae</taxon>
        <taxon>Madiinae</taxon>
        <taxon>Deinandra</taxon>
    </lineage>
</organism>
<gene>
    <name evidence="1" type="ORF">SSX86_007657</name>
</gene>
<dbReference type="AlphaFoldDB" id="A0AAP0H3A0"/>
<evidence type="ECO:0000313" key="2">
    <source>
        <dbReference type="Proteomes" id="UP001408789"/>
    </source>
</evidence>
<reference evidence="1 2" key="1">
    <citation type="submission" date="2024-04" db="EMBL/GenBank/DDBJ databases">
        <title>The reference genome of an endangered Asteraceae, Deinandra increscens subsp. villosa, native to the Central Coast of California.</title>
        <authorList>
            <person name="Guilliams M."/>
            <person name="Hasenstab-Lehman K."/>
            <person name="Meyer R."/>
            <person name="Mcevoy S."/>
        </authorList>
    </citation>
    <scope>NUCLEOTIDE SEQUENCE [LARGE SCALE GENOMIC DNA]</scope>
    <source>
        <tissue evidence="1">Leaf</tissue>
    </source>
</reference>
<comment type="caution">
    <text evidence="1">The sequence shown here is derived from an EMBL/GenBank/DDBJ whole genome shotgun (WGS) entry which is preliminary data.</text>
</comment>
<dbReference type="PANTHER" id="PTHR10775">
    <property type="entry name" value="OS08G0208400 PROTEIN"/>
    <property type="match status" value="1"/>
</dbReference>
<protein>
    <recommendedName>
        <fullName evidence="3">Transposase</fullName>
    </recommendedName>
</protein>
<evidence type="ECO:0000313" key="1">
    <source>
        <dbReference type="EMBL" id="KAK9073333.1"/>
    </source>
</evidence>
<proteinExistence type="predicted"/>
<dbReference type="PANTHER" id="PTHR10775:SF180">
    <property type="entry name" value="TRANSPOSON, EN_SPM-LIKE, TRANSPOSASE-ASSOCIATED DOMAIN PROTEIN-RELATED"/>
    <property type="match status" value="1"/>
</dbReference>
<dbReference type="Pfam" id="PF02992">
    <property type="entry name" value="Transposase_21"/>
    <property type="match status" value="1"/>
</dbReference>
<dbReference type="EMBL" id="JBCNJP010000009">
    <property type="protein sequence ID" value="KAK9073333.1"/>
    <property type="molecule type" value="Genomic_DNA"/>
</dbReference>
<evidence type="ECO:0008006" key="3">
    <source>
        <dbReference type="Google" id="ProtNLM"/>
    </source>
</evidence>
<dbReference type="InterPro" id="IPR004242">
    <property type="entry name" value="Transposase_21"/>
</dbReference>